<evidence type="ECO:0000259" key="2">
    <source>
        <dbReference type="PROSITE" id="PS00089"/>
    </source>
</evidence>
<dbReference type="InterPro" id="IPR039718">
    <property type="entry name" value="Rrm1"/>
</dbReference>
<dbReference type="EMBL" id="BK032535">
    <property type="protein sequence ID" value="DAF46296.1"/>
    <property type="molecule type" value="Genomic_DNA"/>
</dbReference>
<dbReference type="PANTHER" id="PTHR11573">
    <property type="entry name" value="RIBONUCLEOSIDE-DIPHOSPHATE REDUCTASE LARGE CHAIN"/>
    <property type="match status" value="1"/>
</dbReference>
<evidence type="ECO:0000256" key="1">
    <source>
        <dbReference type="ARBA" id="ARBA00010406"/>
    </source>
</evidence>
<organism evidence="3">
    <name type="scientific">Myoviridae sp. ctqEN1</name>
    <dbReference type="NCBI Taxonomy" id="2827709"/>
    <lineage>
        <taxon>Viruses</taxon>
        <taxon>Duplodnaviria</taxon>
        <taxon>Heunggongvirae</taxon>
        <taxon>Uroviricota</taxon>
        <taxon>Caudoviricetes</taxon>
    </lineage>
</organism>
<sequence>MENQIKIHSERTSGDVALCNLASINIYEWYYSTPEEQQEIAQCAVDALDLAIEFGICPVTEGQITNDEFKYMGIGLTNLTNLLASQQIAIDTKAAAEFQAELMDNLSYQLYRASMLRAKKLGAFKQFKNTKWAEGLTPVHMSLKHFPQAWELTEYGRNFVSSGKLKRWDELAKEIKQYGIRNAQVMAIAPTASSGKAINATESTEPVHDLVYKEEGTKNLPALAPNLRQNHLYYKSAFDCDQKALLTNAIVRGCWIDQGQSITLYFKKVDSLREFTDLHTYAMNHGIKSLYYIKQQKAVETEDECVACAV</sequence>
<dbReference type="PROSITE" id="PS00089">
    <property type="entry name" value="RIBORED_LARGE"/>
    <property type="match status" value="1"/>
</dbReference>
<dbReference type="GO" id="GO:0005524">
    <property type="term" value="F:ATP binding"/>
    <property type="evidence" value="ECO:0007669"/>
    <property type="project" value="TreeGrafter"/>
</dbReference>
<dbReference type="PRINTS" id="PR01183">
    <property type="entry name" value="RIBORDTASEM1"/>
</dbReference>
<protein>
    <submittedName>
        <fullName evidence="3">Ribonucleotide reductase, barrel domain</fullName>
    </submittedName>
</protein>
<proteinExistence type="inferred from homology"/>
<dbReference type="SUPFAM" id="SSF51998">
    <property type="entry name" value="PFL-like glycyl radical enzymes"/>
    <property type="match status" value="1"/>
</dbReference>
<dbReference type="Pfam" id="PF02867">
    <property type="entry name" value="Ribonuc_red_lgC"/>
    <property type="match status" value="1"/>
</dbReference>
<evidence type="ECO:0000313" key="3">
    <source>
        <dbReference type="EMBL" id="DAF46296.1"/>
    </source>
</evidence>
<reference evidence="3" key="1">
    <citation type="journal article" date="2021" name="Proc. Natl. Acad. Sci. U.S.A.">
        <title>A Catalog of Tens of Thousands of Viruses from Human Metagenomes Reveals Hidden Associations with Chronic Diseases.</title>
        <authorList>
            <person name="Tisza M.J."/>
            <person name="Buck C.B."/>
        </authorList>
    </citation>
    <scope>NUCLEOTIDE SEQUENCE</scope>
    <source>
        <strain evidence="3">CtqEN1</strain>
    </source>
</reference>
<feature type="domain" description="Ribonucleotide reductase large subunit" evidence="2">
    <location>
        <begin position="168"/>
        <end position="190"/>
    </location>
</feature>
<dbReference type="InterPro" id="IPR000788">
    <property type="entry name" value="RNR_lg_C"/>
</dbReference>
<dbReference type="Gene3D" id="3.20.70.20">
    <property type="match status" value="1"/>
</dbReference>
<dbReference type="GO" id="GO:0009263">
    <property type="term" value="P:deoxyribonucleotide biosynthetic process"/>
    <property type="evidence" value="ECO:0007669"/>
    <property type="project" value="TreeGrafter"/>
</dbReference>
<accession>A0A8S5S5T6</accession>
<dbReference type="PANTHER" id="PTHR11573:SF6">
    <property type="entry name" value="RIBONUCLEOSIDE-DIPHOSPHATE REDUCTASE LARGE SUBUNIT"/>
    <property type="match status" value="1"/>
</dbReference>
<name>A0A8S5S5T6_9CAUD</name>
<comment type="similarity">
    <text evidence="1">Belongs to the ribonucleoside diphosphate reductase large chain family.</text>
</comment>
<dbReference type="GO" id="GO:0004748">
    <property type="term" value="F:ribonucleoside-diphosphate reductase activity, thioredoxin disulfide as acceptor"/>
    <property type="evidence" value="ECO:0007669"/>
    <property type="project" value="TreeGrafter"/>
</dbReference>
<dbReference type="InterPro" id="IPR013346">
    <property type="entry name" value="NrdE_NrdA_C"/>
</dbReference>